<organism evidence="1 2">
    <name type="scientific">Haliovirga abyssi</name>
    <dbReference type="NCBI Taxonomy" id="2996794"/>
    <lineage>
        <taxon>Bacteria</taxon>
        <taxon>Fusobacteriati</taxon>
        <taxon>Fusobacteriota</taxon>
        <taxon>Fusobacteriia</taxon>
        <taxon>Fusobacteriales</taxon>
        <taxon>Haliovirgaceae</taxon>
        <taxon>Haliovirga</taxon>
    </lineage>
</organism>
<dbReference type="KEGG" id="haby:HLVA_12480"/>
<sequence>MSLRKLLFGTLALDFLLLFHQGKSKDSLISKIENKPKQMSRLMNVQKILFFCSFVHKKLLSPVNKQIDILF</sequence>
<dbReference type="EMBL" id="AP027059">
    <property type="protein sequence ID" value="BDU50679.1"/>
    <property type="molecule type" value="Genomic_DNA"/>
</dbReference>
<gene>
    <name evidence="1" type="ORF">HLVA_12480</name>
</gene>
<name>A0AAU9DTZ2_9FUSO</name>
<evidence type="ECO:0000313" key="1">
    <source>
        <dbReference type="EMBL" id="BDU50679.1"/>
    </source>
</evidence>
<proteinExistence type="predicted"/>
<evidence type="ECO:0000313" key="2">
    <source>
        <dbReference type="Proteomes" id="UP001321582"/>
    </source>
</evidence>
<accession>A0AAU9DTZ2</accession>
<dbReference type="AlphaFoldDB" id="A0AAU9DTZ2"/>
<reference evidence="1 2" key="1">
    <citation type="submission" date="2022-11" db="EMBL/GenBank/DDBJ databases">
        <title>Haliovirga abyssi gen. nov., sp. nov., a mesophilic fermentative bacterium isolated from the Iheya North hydrothermal field and the proposal of Haliovirgaceae fam. nov.</title>
        <authorList>
            <person name="Miyazaki U."/>
            <person name="Tame A."/>
            <person name="Miyazaki J."/>
            <person name="Takai K."/>
            <person name="Sawayama S."/>
            <person name="Kitajima M."/>
            <person name="Okamoto A."/>
            <person name="Nakagawa S."/>
        </authorList>
    </citation>
    <scope>NUCLEOTIDE SEQUENCE [LARGE SCALE GENOMIC DNA]</scope>
    <source>
        <strain evidence="1 2">IC12</strain>
    </source>
</reference>
<dbReference type="Proteomes" id="UP001321582">
    <property type="component" value="Chromosome"/>
</dbReference>
<keyword evidence="2" id="KW-1185">Reference proteome</keyword>
<protein>
    <submittedName>
        <fullName evidence="1">Uncharacterized protein</fullName>
    </submittedName>
</protein>